<name>A0ABU4IJ19_9VIBR</name>
<accession>A0ABU4IJ19</accession>
<reference evidence="1 2" key="1">
    <citation type="submission" date="2023-11" db="EMBL/GenBank/DDBJ databases">
        <title>Plant-associative lifestyle of Vibrio porteresiae and its evolutionary dynamics.</title>
        <authorList>
            <person name="Rameshkumar N."/>
            <person name="Kirti K."/>
        </authorList>
    </citation>
    <scope>NUCLEOTIDE SEQUENCE [LARGE SCALE GENOMIC DNA]</scope>
    <source>
        <strain evidence="1 2">MSSRF60</strain>
    </source>
</reference>
<evidence type="ECO:0000313" key="1">
    <source>
        <dbReference type="EMBL" id="MDW6017535.1"/>
    </source>
</evidence>
<proteinExistence type="predicted"/>
<gene>
    <name evidence="1" type="ORF">SBW85_07060</name>
</gene>
<dbReference type="RefSeq" id="WP_171137746.1">
    <property type="nucleotide sequence ID" value="NZ_AP024893.1"/>
</dbReference>
<dbReference type="Proteomes" id="UP001272325">
    <property type="component" value="Unassembled WGS sequence"/>
</dbReference>
<protein>
    <submittedName>
        <fullName evidence="1">Uncharacterized protein</fullName>
    </submittedName>
</protein>
<keyword evidence="2" id="KW-1185">Reference proteome</keyword>
<sequence length="90" mass="10358">MSSNEEQESLKDIINQRLREIETKSKDFPFVDENTAVLLMGKLNAANSKSIVIDAKKNTPCLFFRSEKLIAFTFRSFNLKKWNWCHASGS</sequence>
<organism evidence="1 2">
    <name type="scientific">Vibrio plantisponsor</name>
    <dbReference type="NCBI Taxonomy" id="664643"/>
    <lineage>
        <taxon>Bacteria</taxon>
        <taxon>Pseudomonadati</taxon>
        <taxon>Pseudomonadota</taxon>
        <taxon>Gammaproteobacteria</taxon>
        <taxon>Vibrionales</taxon>
        <taxon>Vibrionaceae</taxon>
        <taxon>Vibrio</taxon>
    </lineage>
</organism>
<comment type="caution">
    <text evidence="1">The sequence shown here is derived from an EMBL/GenBank/DDBJ whole genome shotgun (WGS) entry which is preliminary data.</text>
</comment>
<evidence type="ECO:0000313" key="2">
    <source>
        <dbReference type="Proteomes" id="UP001272325"/>
    </source>
</evidence>
<dbReference type="EMBL" id="JAWRCN010000001">
    <property type="protein sequence ID" value="MDW6017535.1"/>
    <property type="molecule type" value="Genomic_DNA"/>
</dbReference>